<proteinExistence type="predicted"/>
<sequence>MAITQKLREIGGIINSTDLNYNFNRMAEDLQLAVEGVIFDKEYSQVETIADRNNIPSDRLTQGFWCAVSENGVVYEYNKRNDLVTASTEERYFGINDGDLPNIPYVVDGDPTSGVLLNAKYICKADGRDNNWKYTSTTTGDTYEDSDWAIYVKEDYAEEGHWRKIPKWIPIMNVTSILENNLIGKLENLHTEDKSRIVNAINEIHDDLGTIEELTTKDKSTAVAAINELDKEMGDLENLTTAEKGTIVGAINEVDTNVGPVEELTTTNKIVTYAINELDSEMGDLSKLHTEAKDNMVNALNEVHDDLGTIEELTTDDKSTAVAGINELDKRVGKLPELKTADKSSVINAINGLGDISKLETTTKETAVAAINELDSRAGELVDLTTTSKTNLVSAINELDKDIGNVSTLTTTAKDNTVNAINELDKEIGPLNTLTTTNKETVVKAINEVDKDIGNVGNLTTNNKTDAVSAINELKSITDTLRGATILIGKIDLNTKDVTPEKLTARALEIMGGTTVQAGWELVDKEQHEWIWNGNNWQDLEQPNIYPAQNGILGTVRGNASGDISITDGNMTVLHAANATKLNNQTSDYYARSAHLGNITTLTTTKKDNAVNAINELDNEHGTLSDLHTAKKDNFVNAINEVRDDIGTLSDLTTTDTTNITGAINELKTGLDSANININKKADKTNVLELDNTNAYTPTSDYHPATKKYVDMIAGGASWGNIYNNIEDQEDLMALINDRPTKSQVLTRDNTLMYTPTSDYHPATKKYVDETFMNNNKWGQINGEIADQQDLQNEFTKKQDKTTAWNTTNLVVGTQQPEIPESGYIIWIDTNS</sequence>
<protein>
    <submittedName>
        <fullName evidence="1">Putative head decoration protein</fullName>
    </submittedName>
</protein>
<name>A0A8S5P7X7_9CAUD</name>
<organism evidence="1">
    <name type="scientific">Myoviridae sp. ctTYJ16</name>
    <dbReference type="NCBI Taxonomy" id="2825112"/>
    <lineage>
        <taxon>Viruses</taxon>
        <taxon>Duplodnaviria</taxon>
        <taxon>Heunggongvirae</taxon>
        <taxon>Uroviricota</taxon>
        <taxon>Caudoviricetes</taxon>
    </lineage>
</organism>
<reference evidence="1" key="1">
    <citation type="journal article" date="2021" name="Proc. Natl. Acad. Sci. U.S.A.">
        <title>A Catalog of Tens of Thousands of Viruses from Human Metagenomes Reveals Hidden Associations with Chronic Diseases.</title>
        <authorList>
            <person name="Tisza M.J."/>
            <person name="Buck C.B."/>
        </authorList>
    </citation>
    <scope>NUCLEOTIDE SEQUENCE</scope>
    <source>
        <strain evidence="1">CtTYJ16</strain>
    </source>
</reference>
<dbReference type="EMBL" id="BK015361">
    <property type="protein sequence ID" value="DAE03255.1"/>
    <property type="molecule type" value="Genomic_DNA"/>
</dbReference>
<accession>A0A8S5P7X7</accession>
<evidence type="ECO:0000313" key="1">
    <source>
        <dbReference type="EMBL" id="DAE03255.1"/>
    </source>
</evidence>